<keyword evidence="6 13" id="KW-0812">Transmembrane</keyword>
<dbReference type="PANTHER" id="PTHR13145">
    <property type="entry name" value="SSM4 PROTEIN"/>
    <property type="match status" value="1"/>
</dbReference>
<reference evidence="16" key="1">
    <citation type="journal article" date="2023" name="Commun. Biol.">
        <title>Genome analysis of Parmales, the sister group of diatoms, reveals the evolutionary specialization of diatoms from phago-mixotrophs to photoautotrophs.</title>
        <authorList>
            <person name="Ban H."/>
            <person name="Sato S."/>
            <person name="Yoshikawa S."/>
            <person name="Yamada K."/>
            <person name="Nakamura Y."/>
            <person name="Ichinomiya M."/>
            <person name="Sato N."/>
            <person name="Blanc-Mathieu R."/>
            <person name="Endo H."/>
            <person name="Kuwata A."/>
            <person name="Ogata H."/>
        </authorList>
    </citation>
    <scope>NUCLEOTIDE SEQUENCE [LARGE SCALE GENOMIC DNA]</scope>
</reference>
<feature type="transmembrane region" description="Helical" evidence="13">
    <location>
        <begin position="544"/>
        <end position="572"/>
    </location>
</feature>
<comment type="catalytic activity">
    <reaction evidence="1">
        <text>S-ubiquitinyl-[E2 ubiquitin-conjugating enzyme]-L-cysteine + [acceptor protein]-L-lysine = [E2 ubiquitin-conjugating enzyme]-L-cysteine + N(6)-ubiquitinyl-[acceptor protein]-L-lysine.</text>
        <dbReference type="EC" id="2.3.2.27"/>
    </reaction>
</comment>
<proteinExistence type="predicted"/>
<feature type="transmembrane region" description="Helical" evidence="13">
    <location>
        <begin position="939"/>
        <end position="961"/>
    </location>
</feature>
<evidence type="ECO:0000256" key="3">
    <source>
        <dbReference type="ARBA" id="ARBA00004906"/>
    </source>
</evidence>
<comment type="subcellular location">
    <subcellularLocation>
        <location evidence="2">Membrane</location>
        <topology evidence="2">Multi-pass membrane protein</topology>
    </subcellularLocation>
</comment>
<dbReference type="Gene3D" id="3.30.40.10">
    <property type="entry name" value="Zinc/RING finger domain, C3HC4 (zinc finger)"/>
    <property type="match status" value="1"/>
</dbReference>
<dbReference type="Proteomes" id="UP001165065">
    <property type="component" value="Unassembled WGS sequence"/>
</dbReference>
<evidence type="ECO:0000313" key="15">
    <source>
        <dbReference type="EMBL" id="GMI36811.1"/>
    </source>
</evidence>
<dbReference type="GO" id="GO:0036503">
    <property type="term" value="P:ERAD pathway"/>
    <property type="evidence" value="ECO:0007669"/>
    <property type="project" value="TreeGrafter"/>
</dbReference>
<feature type="transmembrane region" description="Helical" evidence="13">
    <location>
        <begin position="447"/>
        <end position="466"/>
    </location>
</feature>
<keyword evidence="5" id="KW-0808">Transferase</keyword>
<dbReference type="GO" id="GO:0008270">
    <property type="term" value="F:zinc ion binding"/>
    <property type="evidence" value="ECO:0007669"/>
    <property type="project" value="UniProtKB-KW"/>
</dbReference>
<evidence type="ECO:0000313" key="16">
    <source>
        <dbReference type="Proteomes" id="UP001165065"/>
    </source>
</evidence>
<comment type="pathway">
    <text evidence="3">Protein modification; protein ubiquitination.</text>
</comment>
<dbReference type="EMBL" id="BRYA01000069">
    <property type="protein sequence ID" value="GMI36811.1"/>
    <property type="molecule type" value="Genomic_DNA"/>
</dbReference>
<feature type="transmembrane region" description="Helical" evidence="13">
    <location>
        <begin position="584"/>
        <end position="606"/>
    </location>
</feature>
<keyword evidence="16" id="KW-1185">Reference proteome</keyword>
<keyword evidence="11 13" id="KW-1133">Transmembrane helix</keyword>
<evidence type="ECO:0000256" key="7">
    <source>
        <dbReference type="ARBA" id="ARBA00022723"/>
    </source>
</evidence>
<name>A0A9W7G999_9STRA</name>
<evidence type="ECO:0000256" key="5">
    <source>
        <dbReference type="ARBA" id="ARBA00022679"/>
    </source>
</evidence>
<dbReference type="CDD" id="cd16702">
    <property type="entry name" value="RING_CH-C4HC3_MARCH6"/>
    <property type="match status" value="1"/>
</dbReference>
<organism evidence="15 16">
    <name type="scientific">Triparma columacea</name>
    <dbReference type="NCBI Taxonomy" id="722753"/>
    <lineage>
        <taxon>Eukaryota</taxon>
        <taxon>Sar</taxon>
        <taxon>Stramenopiles</taxon>
        <taxon>Ochrophyta</taxon>
        <taxon>Bolidophyceae</taxon>
        <taxon>Parmales</taxon>
        <taxon>Triparmaceae</taxon>
        <taxon>Triparma</taxon>
    </lineage>
</organism>
<evidence type="ECO:0000256" key="6">
    <source>
        <dbReference type="ARBA" id="ARBA00022692"/>
    </source>
</evidence>
<dbReference type="EC" id="2.3.2.27" evidence="4"/>
<feature type="transmembrane region" description="Helical" evidence="13">
    <location>
        <begin position="862"/>
        <end position="882"/>
    </location>
</feature>
<dbReference type="Pfam" id="PF12906">
    <property type="entry name" value="RINGv"/>
    <property type="match status" value="1"/>
</dbReference>
<keyword evidence="8" id="KW-0863">Zinc-finger</keyword>
<dbReference type="SUPFAM" id="SSF57850">
    <property type="entry name" value="RING/U-box"/>
    <property type="match status" value="1"/>
</dbReference>
<gene>
    <name evidence="15" type="ORF">TrCOL_g6994</name>
</gene>
<dbReference type="InterPro" id="IPR011016">
    <property type="entry name" value="Znf_RING-CH"/>
</dbReference>
<dbReference type="InterPro" id="IPR013083">
    <property type="entry name" value="Znf_RING/FYVE/PHD"/>
</dbReference>
<protein>
    <recommendedName>
        <fullName evidence="4">RING-type E3 ubiquitin transferase</fullName>
        <ecNumber evidence="4">2.3.2.27</ecNumber>
    </recommendedName>
</protein>
<dbReference type="AlphaFoldDB" id="A0A9W7G999"/>
<comment type="caution">
    <text evidence="15">The sequence shown here is derived from an EMBL/GenBank/DDBJ whole genome shotgun (WGS) entry which is preliminary data.</text>
</comment>
<keyword evidence="7" id="KW-0479">Metal-binding</keyword>
<feature type="transmembrane region" description="Helical" evidence="13">
    <location>
        <begin position="121"/>
        <end position="140"/>
    </location>
</feature>
<feature type="transmembrane region" description="Helical" evidence="13">
    <location>
        <begin position="188"/>
        <end position="210"/>
    </location>
</feature>
<keyword evidence="9" id="KW-0833">Ubl conjugation pathway</keyword>
<feature type="transmembrane region" description="Helical" evidence="13">
    <location>
        <begin position="416"/>
        <end position="435"/>
    </location>
</feature>
<dbReference type="OrthoDB" id="264354at2759"/>
<feature type="transmembrane region" description="Helical" evidence="13">
    <location>
        <begin position="967"/>
        <end position="993"/>
    </location>
</feature>
<accession>A0A9W7G999</accession>
<dbReference type="GO" id="GO:0061630">
    <property type="term" value="F:ubiquitin protein ligase activity"/>
    <property type="evidence" value="ECO:0007669"/>
    <property type="project" value="UniProtKB-EC"/>
</dbReference>
<feature type="transmembrane region" description="Helical" evidence="13">
    <location>
        <begin position="902"/>
        <end position="918"/>
    </location>
</feature>
<evidence type="ECO:0000256" key="12">
    <source>
        <dbReference type="ARBA" id="ARBA00023136"/>
    </source>
</evidence>
<dbReference type="SMART" id="SM00744">
    <property type="entry name" value="RINGv"/>
    <property type="match status" value="1"/>
</dbReference>
<keyword evidence="12 13" id="KW-0472">Membrane</keyword>
<evidence type="ECO:0000256" key="1">
    <source>
        <dbReference type="ARBA" id="ARBA00000900"/>
    </source>
</evidence>
<evidence type="ECO:0000256" key="4">
    <source>
        <dbReference type="ARBA" id="ARBA00012483"/>
    </source>
</evidence>
<feature type="transmembrane region" description="Helical" evidence="13">
    <location>
        <begin position="478"/>
        <end position="501"/>
    </location>
</feature>
<evidence type="ECO:0000256" key="8">
    <source>
        <dbReference type="ARBA" id="ARBA00022771"/>
    </source>
</evidence>
<dbReference type="PROSITE" id="PS51292">
    <property type="entry name" value="ZF_RING_CH"/>
    <property type="match status" value="1"/>
</dbReference>
<evidence type="ECO:0000256" key="2">
    <source>
        <dbReference type="ARBA" id="ARBA00004141"/>
    </source>
</evidence>
<evidence type="ECO:0000256" key="11">
    <source>
        <dbReference type="ARBA" id="ARBA00022989"/>
    </source>
</evidence>
<evidence type="ECO:0000256" key="9">
    <source>
        <dbReference type="ARBA" id="ARBA00022786"/>
    </source>
</evidence>
<evidence type="ECO:0000256" key="13">
    <source>
        <dbReference type="SAM" id="Phobius"/>
    </source>
</evidence>
<dbReference type="PANTHER" id="PTHR13145:SF0">
    <property type="entry name" value="E3 UBIQUITIN-PROTEIN LIGASE MARCHF6"/>
    <property type="match status" value="1"/>
</dbReference>
<evidence type="ECO:0000259" key="14">
    <source>
        <dbReference type="PROSITE" id="PS51292"/>
    </source>
</evidence>
<feature type="domain" description="RING-CH-type" evidence="14">
    <location>
        <begin position="26"/>
        <end position="84"/>
    </location>
</feature>
<dbReference type="GO" id="GO:0005789">
    <property type="term" value="C:endoplasmic reticulum membrane"/>
    <property type="evidence" value="ECO:0007669"/>
    <property type="project" value="TreeGrafter"/>
</dbReference>
<feature type="transmembrane region" description="Helical" evidence="13">
    <location>
        <begin position="370"/>
        <end position="388"/>
    </location>
</feature>
<keyword evidence="10" id="KW-0862">Zinc</keyword>
<sequence>MSPPPPPSGDEAVVEAAGEAAGSAAGTTSEPLECRICRGADSPLYRPCKCAGSIGHVHTECLLEWLEHSGRESCEVCKTHYKFENAYRVEKPKPSLTLIGATIALSRVLPYLAIRVGSAAVWLFASGAGGGACWGFFYGAPLPNSNSTSTSPSSTSPFPSSALTAPSSYSLQTLSTAVVPFLRSISHLLLPGVLLSMFSVVSLLSVITLYDNVRRVRDEEDVRGEGERIRIAVGGEEVPQPQGLEVQGVGLQPEPRNPAAAARADVLADLDNAVAANAAAADAAAAIHQNNPPNVPPVPPGVPPRPPGVPPGDHLRAHLGAHLAAHLAQGLVPDPIIGPLPDDFDPDDPPPLGLSDLLSLHSFPKACRNAGYFLGYLAAFTSIIKGIGRWGGGEFVVTFLGGECKDPTGFCVSNSISFLVSLLFLTLLLHLLLFCTSPPSFLAPARLLKVLGLLIIKMFILPVYMGRTLTGLTEYSCVSLLGAWVAGIFFMLLTTVSLLQLREVLHPRCMAHRVRPQEPQVDVVGVMVKEGIGVQGKRMVWSGVFYGFVMVCWKVAVKAVTLASLFTSTYIHPLLSLPTFQTCYFAPSFQVPFELLIVHVVTLTILESNKNKIGSLLYKAAIAAGCERWLPKKREGIEILQAHIGPKLGEDWESVFKVRVEGLRTMQMINLKLVKDKISEGDNGRYREVLNSYEVKGGFDENVDAKGWRKMISDYDCCLKEELDDEGKLRELLCSTLQLYLFCKKSGLKMELARWMDEKGGVDAIDDIVDWYEDNAGGEKHMKWKEALERKRGEDKELWVQFKYRECGEELIPRPPTDWDDLGPGGARVQHRWRWGDELMSETEMCTREWGGKGGNRKLMKVGFAAYFIAIVVATTGRATVILLSHCLQDALGLKEEWRHDPIGVGVVLTLCFWAIKWKGWKRIGEAEVRDGARPGMKFLLTMFRWVILMPVLIGGIYNVVVLRKDIALWALSWMIWRSGFVLMYAAVCWCGWGGVEGTKTAWRFWIRGEEDDERADGPAGGDDALGVGDSYWKTLAEQVGRFHETVMLFVTKGKAPKSTEEDAVRLTGRAIWGAAYGWTGAVLAPWVFNTFTMKFSQDITVVAAVMRLPISIPDPVLVQRAFAFTTLIVLIGECTTWTRVWAIMERLAKDELFLEGKKLVEYMDNGRGKGEGESQGGKPKQD</sequence>
<evidence type="ECO:0000256" key="10">
    <source>
        <dbReference type="ARBA" id="ARBA00022833"/>
    </source>
</evidence>